<dbReference type="RefSeq" id="WP_245096686.1">
    <property type="nucleotide sequence ID" value="NZ_CP095053.1"/>
</dbReference>
<name>A0A8T9SY31_9BACT</name>
<keyword evidence="2" id="KW-1185">Reference proteome</keyword>
<dbReference type="EMBL" id="CP095053">
    <property type="protein sequence ID" value="UOR07152.1"/>
    <property type="molecule type" value="Genomic_DNA"/>
</dbReference>
<protein>
    <submittedName>
        <fullName evidence="1">Uncharacterized protein</fullName>
    </submittedName>
</protein>
<proteinExistence type="predicted"/>
<evidence type="ECO:0000313" key="2">
    <source>
        <dbReference type="Proteomes" id="UP000829925"/>
    </source>
</evidence>
<reference evidence="1 2" key="1">
    <citation type="submission" date="2022-04" db="EMBL/GenBank/DDBJ databases">
        <title>Hymenobacter sp. isolated from the air.</title>
        <authorList>
            <person name="Won M."/>
            <person name="Lee C.-M."/>
            <person name="Woen H.-Y."/>
            <person name="Kwon S.-W."/>
        </authorList>
    </citation>
    <scope>NUCLEOTIDE SEQUENCE [LARGE SCALE GENOMIC DNA]</scope>
    <source>
        <strain evidence="2">5413 J-13</strain>
    </source>
</reference>
<organism evidence="1 2">
    <name type="scientific">Hymenobacter aerilatus</name>
    <dbReference type="NCBI Taxonomy" id="2932251"/>
    <lineage>
        <taxon>Bacteria</taxon>
        <taxon>Pseudomonadati</taxon>
        <taxon>Bacteroidota</taxon>
        <taxon>Cytophagia</taxon>
        <taxon>Cytophagales</taxon>
        <taxon>Hymenobacteraceae</taxon>
        <taxon>Hymenobacter</taxon>
    </lineage>
</organism>
<gene>
    <name evidence="1" type="ORF">MUN82_08650</name>
</gene>
<dbReference type="AlphaFoldDB" id="A0A8T9SY31"/>
<dbReference type="Proteomes" id="UP000829925">
    <property type="component" value="Chromosome"/>
</dbReference>
<dbReference type="KEGG" id="haei:MUN82_08650"/>
<sequence>MATREEIAPKIAQHINAILELALSVDAPTAAPTSATLAAIELEARPGLEDRSAGWKFEGIGYDGKTTLLATSQKVKSREKTKLAVKPGVFKEVKATYPKDSYGNMKLRFLDANGQVLPGTPSGPAGSYNGNKNATYEQVFTPDADKFYDAANGNSGVLTYTFSQVAAPAPTLSAPIAKPVATVDPTTGTILVSYK</sequence>
<evidence type="ECO:0000313" key="1">
    <source>
        <dbReference type="EMBL" id="UOR07152.1"/>
    </source>
</evidence>
<accession>A0A8T9SY31</accession>